<protein>
    <submittedName>
        <fullName evidence="1">Uncharacterized protein</fullName>
    </submittedName>
</protein>
<comment type="caution">
    <text evidence="1">The sequence shown here is derived from an EMBL/GenBank/DDBJ whole genome shotgun (WGS) entry which is preliminary data.</text>
</comment>
<reference evidence="1 2" key="1">
    <citation type="journal article" date="2017" name="Gigascience">
        <title>Draft genome of the honey bee ectoparasitic mite, Tropilaelaps mercedesae, is shaped by the parasitic life history.</title>
        <authorList>
            <person name="Dong X."/>
            <person name="Armstrong S.D."/>
            <person name="Xia D."/>
            <person name="Makepeace B.L."/>
            <person name="Darby A.C."/>
            <person name="Kadowaki T."/>
        </authorList>
    </citation>
    <scope>NUCLEOTIDE SEQUENCE [LARGE SCALE GENOMIC DNA]</scope>
    <source>
        <strain evidence="1">Wuxi-XJTLU</strain>
    </source>
</reference>
<organism evidence="1 2">
    <name type="scientific">Tropilaelaps mercedesae</name>
    <dbReference type="NCBI Taxonomy" id="418985"/>
    <lineage>
        <taxon>Eukaryota</taxon>
        <taxon>Metazoa</taxon>
        <taxon>Ecdysozoa</taxon>
        <taxon>Arthropoda</taxon>
        <taxon>Chelicerata</taxon>
        <taxon>Arachnida</taxon>
        <taxon>Acari</taxon>
        <taxon>Parasitiformes</taxon>
        <taxon>Mesostigmata</taxon>
        <taxon>Gamasina</taxon>
        <taxon>Dermanyssoidea</taxon>
        <taxon>Laelapidae</taxon>
        <taxon>Tropilaelaps</taxon>
    </lineage>
</organism>
<name>A0A1V9XDW2_9ACAR</name>
<sequence length="178" mass="19330">MKPQSSNGSHDEIMAASRQVRLSRVIIERPSKVARAARPLGKEEALRPVCRRQFVADARAEQTITTLARTQWWPGNQQLSNVYVMASLMPLAPAGGTHAYTKGKLSDKLIKRRRRVSLVDDARVLSIIGGKNKPLVNVRVLSSQISATIVVGTHFVASQSTVSRELLCSAVSGSCAGQ</sequence>
<dbReference type="InParanoid" id="A0A1V9XDW2"/>
<accession>A0A1V9XDW2</accession>
<dbReference type="Proteomes" id="UP000192247">
    <property type="component" value="Unassembled WGS sequence"/>
</dbReference>
<dbReference type="EMBL" id="MNPL01014299">
    <property type="protein sequence ID" value="OQR71532.1"/>
    <property type="molecule type" value="Genomic_DNA"/>
</dbReference>
<proteinExistence type="predicted"/>
<evidence type="ECO:0000313" key="2">
    <source>
        <dbReference type="Proteomes" id="UP000192247"/>
    </source>
</evidence>
<gene>
    <name evidence="1" type="ORF">BIW11_01480</name>
</gene>
<evidence type="ECO:0000313" key="1">
    <source>
        <dbReference type="EMBL" id="OQR71532.1"/>
    </source>
</evidence>
<dbReference type="AlphaFoldDB" id="A0A1V9XDW2"/>
<keyword evidence="2" id="KW-1185">Reference proteome</keyword>